<evidence type="ECO:0000256" key="8">
    <source>
        <dbReference type="SAM" id="MobiDB-lite"/>
    </source>
</evidence>
<dbReference type="GO" id="GO:0015297">
    <property type="term" value="F:antiporter activity"/>
    <property type="evidence" value="ECO:0007669"/>
    <property type="project" value="InterPro"/>
</dbReference>
<evidence type="ECO:0000313" key="11">
    <source>
        <dbReference type="Proteomes" id="UP000275395"/>
    </source>
</evidence>
<evidence type="ECO:0000256" key="6">
    <source>
        <dbReference type="ARBA" id="ARBA00022989"/>
    </source>
</evidence>
<evidence type="ECO:0000256" key="9">
    <source>
        <dbReference type="SAM" id="Phobius"/>
    </source>
</evidence>
<dbReference type="PANTHER" id="PTHR43057:SF1">
    <property type="entry name" value="ARSENICAL-RESISTANCE PROTEIN 3"/>
    <property type="match status" value="1"/>
</dbReference>
<evidence type="ECO:0000256" key="2">
    <source>
        <dbReference type="ARBA" id="ARBA00010110"/>
    </source>
</evidence>
<keyword evidence="4" id="KW-1003">Cell membrane</keyword>
<reference evidence="10 11" key="1">
    <citation type="submission" date="2018-10" db="EMBL/GenBank/DDBJ databases">
        <authorList>
            <person name="Li J."/>
        </authorList>
    </citation>
    <scope>NUCLEOTIDE SEQUENCE [LARGE SCALE GENOMIC DNA]</scope>
    <source>
        <strain evidence="10 11">JCM 30549</strain>
    </source>
</reference>
<feature type="transmembrane region" description="Helical" evidence="9">
    <location>
        <begin position="274"/>
        <end position="296"/>
    </location>
</feature>
<sequence length="358" mass="36496">MLSAPARSWLPSVLFVGAILAGSVVGLTAPTVAGVLSSATDALVLLLVAALFAGVRPDGLAALRRAPRAVGLVLVVNLFLVPLVALAVTAWLPGEALRLGVLLYCLAPCTDWFLGFTRLAGGDTVAGAALVPVQLTVQILLFPLWLAVLTGAGATSGGGGVGLGAGSEIGGGGVLPALALWFLLPAAAGVAFRLALRALPPRWGARALGVVDRAVPVLIAAVILAVFASHVRTILGEPSAFVAVLAAVAVFFAVCFVLAEAVAALMRSPRPERVLLGVATSARNAPLMLALTTIALPDEPVVQAAIVLGMLIEFPHLVVITQLLRRRTRREARLTPPPSPAQAAVARQSTQGGGVGTW</sequence>
<protein>
    <submittedName>
        <fullName evidence="10">Symporter</fullName>
    </submittedName>
</protein>
<gene>
    <name evidence="10" type="ORF">D9V30_07035</name>
</gene>
<keyword evidence="3" id="KW-0813">Transport</keyword>
<proteinExistence type="inferred from homology"/>
<dbReference type="EMBL" id="RCUW01000004">
    <property type="protein sequence ID" value="RLP69727.1"/>
    <property type="molecule type" value="Genomic_DNA"/>
</dbReference>
<accession>A0A3L6ZPH7</accession>
<dbReference type="InterPro" id="IPR038770">
    <property type="entry name" value="Na+/solute_symporter_sf"/>
</dbReference>
<feature type="transmembrane region" description="Helical" evidence="9">
    <location>
        <begin position="97"/>
        <end position="116"/>
    </location>
</feature>
<feature type="transmembrane region" description="Helical" evidence="9">
    <location>
        <begin position="174"/>
        <end position="196"/>
    </location>
</feature>
<dbReference type="PANTHER" id="PTHR43057">
    <property type="entry name" value="ARSENITE EFFLUX TRANSPORTER"/>
    <property type="match status" value="1"/>
</dbReference>
<dbReference type="InterPro" id="IPR002657">
    <property type="entry name" value="BilAc:Na_symport/Acr3"/>
</dbReference>
<keyword evidence="7 9" id="KW-0472">Membrane</keyword>
<comment type="subcellular location">
    <subcellularLocation>
        <location evidence="1">Cell membrane</location>
        <topology evidence="1">Multi-pass membrane protein</topology>
    </subcellularLocation>
</comment>
<feature type="transmembrane region" description="Helical" evidence="9">
    <location>
        <begin position="240"/>
        <end position="262"/>
    </location>
</feature>
<organism evidence="10 11">
    <name type="scientific">Mycetocola reblochoni</name>
    <dbReference type="NCBI Taxonomy" id="331618"/>
    <lineage>
        <taxon>Bacteria</taxon>
        <taxon>Bacillati</taxon>
        <taxon>Actinomycetota</taxon>
        <taxon>Actinomycetes</taxon>
        <taxon>Micrococcales</taxon>
        <taxon>Microbacteriaceae</taxon>
        <taxon>Mycetocola</taxon>
    </lineage>
</organism>
<evidence type="ECO:0000256" key="1">
    <source>
        <dbReference type="ARBA" id="ARBA00004651"/>
    </source>
</evidence>
<comment type="caution">
    <text evidence="10">The sequence shown here is derived from an EMBL/GenBank/DDBJ whole genome shotgun (WGS) entry which is preliminary data.</text>
</comment>
<feature type="transmembrane region" description="Helical" evidence="9">
    <location>
        <begin position="208"/>
        <end position="228"/>
    </location>
</feature>
<dbReference type="RefSeq" id="WP_121657521.1">
    <property type="nucleotide sequence ID" value="NZ_JBQDRQ010000023.1"/>
</dbReference>
<dbReference type="GO" id="GO:0015105">
    <property type="term" value="F:arsenite transmembrane transporter activity"/>
    <property type="evidence" value="ECO:0007669"/>
    <property type="project" value="TreeGrafter"/>
</dbReference>
<feature type="transmembrane region" description="Helical" evidence="9">
    <location>
        <begin position="69"/>
        <end position="91"/>
    </location>
</feature>
<dbReference type="GO" id="GO:0015104">
    <property type="term" value="F:antimonite transmembrane transporter activity"/>
    <property type="evidence" value="ECO:0007669"/>
    <property type="project" value="TreeGrafter"/>
</dbReference>
<evidence type="ECO:0000256" key="5">
    <source>
        <dbReference type="ARBA" id="ARBA00022692"/>
    </source>
</evidence>
<evidence type="ECO:0000256" key="3">
    <source>
        <dbReference type="ARBA" id="ARBA00022448"/>
    </source>
</evidence>
<feature type="region of interest" description="Disordered" evidence="8">
    <location>
        <begin position="330"/>
        <end position="358"/>
    </location>
</feature>
<keyword evidence="6 9" id="KW-1133">Transmembrane helix</keyword>
<comment type="similarity">
    <text evidence="2">Belongs to the arsenical resistance-3 (ACR3) (TC 2.A.59) family.</text>
</comment>
<evidence type="ECO:0000313" key="10">
    <source>
        <dbReference type="EMBL" id="RLP69727.1"/>
    </source>
</evidence>
<dbReference type="AlphaFoldDB" id="A0A3L6ZPH7"/>
<keyword evidence="5 9" id="KW-0812">Transmembrane</keyword>
<evidence type="ECO:0000256" key="7">
    <source>
        <dbReference type="ARBA" id="ARBA00023136"/>
    </source>
</evidence>
<evidence type="ECO:0000256" key="4">
    <source>
        <dbReference type="ARBA" id="ARBA00022475"/>
    </source>
</evidence>
<feature type="transmembrane region" description="Helical" evidence="9">
    <location>
        <begin position="36"/>
        <end position="57"/>
    </location>
</feature>
<feature type="transmembrane region" description="Helical" evidence="9">
    <location>
        <begin position="128"/>
        <end position="154"/>
    </location>
</feature>
<feature type="transmembrane region" description="Helical" evidence="9">
    <location>
        <begin position="302"/>
        <end position="324"/>
    </location>
</feature>
<dbReference type="InterPro" id="IPR004706">
    <property type="entry name" value="Arsenical-R_Acr3"/>
</dbReference>
<dbReference type="Gene3D" id="1.20.1530.20">
    <property type="match status" value="1"/>
</dbReference>
<dbReference type="GO" id="GO:0005886">
    <property type="term" value="C:plasma membrane"/>
    <property type="evidence" value="ECO:0007669"/>
    <property type="project" value="UniProtKB-SubCell"/>
</dbReference>
<dbReference type="Proteomes" id="UP000275395">
    <property type="component" value="Unassembled WGS sequence"/>
</dbReference>
<dbReference type="Pfam" id="PF01758">
    <property type="entry name" value="SBF"/>
    <property type="match status" value="1"/>
</dbReference>
<name>A0A3L6ZPH7_9MICO</name>